<sequence>MGPDEEKLEEGLPSKPATGALEGRAAPIVSFREEKSGTPTLHQLESLASNFKHPDGKGPFGEFVKEAESLQLPADYALSLWAFVATSLIATRTLHSIFGVEQRLNPAFLFAGDEIGVSRLLRDIGFEVLAECDYSKTISSVHMAQTKEGLELFKRYDSLNVVDSGPGLDLKTWTRAPKGQIPLELLFDGVRLDRYLKTFARAADDVPAGVSVLAGCGVNDLLAASPDAKRLFGSFLVVPSLGCSGRQAYSGGELKSLRNHLLRLLPLSKIPQCELRMSTAASEKWKEMLTTLKSLLTIRESVGNEESPWHYRQVSTPRNWIVLSLAHAIHRTFFYKLGFTGMLEPADLEFAHTNLDLNHRAWEQTEDTYEKSQHVEEALWYLRLIQDDFAKNYSPEDGGITVGFGALRQKYCHHPGRDSKYSSREFHIHVLGELQRRGLAAPHPKTSRTWIFSKNMDLLKVPPKMAASIA</sequence>
<organism evidence="2 3">
    <name type="scientific">Thalassobacterium sedimentorum</name>
    <dbReference type="NCBI Taxonomy" id="3041258"/>
    <lineage>
        <taxon>Bacteria</taxon>
        <taxon>Pseudomonadati</taxon>
        <taxon>Verrucomicrobiota</taxon>
        <taxon>Opitutia</taxon>
        <taxon>Puniceicoccales</taxon>
        <taxon>Coraliomargaritaceae</taxon>
        <taxon>Thalassobacterium</taxon>
    </lineage>
</organism>
<dbReference type="EMBL" id="JARXIC010000018">
    <property type="protein sequence ID" value="MDQ8195093.1"/>
    <property type="molecule type" value="Genomic_DNA"/>
</dbReference>
<name>A0ABU1ALK9_9BACT</name>
<reference evidence="2 3" key="1">
    <citation type="submission" date="2023-04" db="EMBL/GenBank/DDBJ databases">
        <title>A novel bacteria isolated from coastal sediment.</title>
        <authorList>
            <person name="Liu X.-J."/>
            <person name="Du Z.-J."/>
        </authorList>
    </citation>
    <scope>NUCLEOTIDE SEQUENCE [LARGE SCALE GENOMIC DNA]</scope>
    <source>
        <strain evidence="2 3">SDUM461004</strain>
    </source>
</reference>
<dbReference type="RefSeq" id="WP_308985553.1">
    <property type="nucleotide sequence ID" value="NZ_JARXIC010000018.1"/>
</dbReference>
<keyword evidence="3" id="KW-1185">Reference proteome</keyword>
<comment type="caution">
    <text evidence="2">The sequence shown here is derived from an EMBL/GenBank/DDBJ whole genome shotgun (WGS) entry which is preliminary data.</text>
</comment>
<dbReference type="Proteomes" id="UP001243717">
    <property type="component" value="Unassembled WGS sequence"/>
</dbReference>
<accession>A0ABU1ALK9</accession>
<evidence type="ECO:0000313" key="2">
    <source>
        <dbReference type="EMBL" id="MDQ8195093.1"/>
    </source>
</evidence>
<proteinExistence type="predicted"/>
<gene>
    <name evidence="2" type="ORF">QEH59_11700</name>
</gene>
<evidence type="ECO:0000313" key="3">
    <source>
        <dbReference type="Proteomes" id="UP001243717"/>
    </source>
</evidence>
<protein>
    <submittedName>
        <fullName evidence="2">Uncharacterized protein</fullName>
    </submittedName>
</protein>
<evidence type="ECO:0000256" key="1">
    <source>
        <dbReference type="SAM" id="MobiDB-lite"/>
    </source>
</evidence>
<feature type="region of interest" description="Disordered" evidence="1">
    <location>
        <begin position="1"/>
        <end position="23"/>
    </location>
</feature>